<reference evidence="1" key="1">
    <citation type="submission" date="2018-05" db="EMBL/GenBank/DDBJ databases">
        <authorList>
            <person name="Lanie J.A."/>
            <person name="Ng W.-L."/>
            <person name="Kazmierczak K.M."/>
            <person name="Andrzejewski T.M."/>
            <person name="Davidsen T.M."/>
            <person name="Wayne K.J."/>
            <person name="Tettelin H."/>
            <person name="Glass J.I."/>
            <person name="Rusch D."/>
            <person name="Podicherti R."/>
            <person name="Tsui H.-C.T."/>
            <person name="Winkler M.E."/>
        </authorList>
    </citation>
    <scope>NUCLEOTIDE SEQUENCE</scope>
</reference>
<feature type="non-terminal residue" evidence="1">
    <location>
        <position position="127"/>
    </location>
</feature>
<dbReference type="AlphaFoldDB" id="A0A382TGR0"/>
<dbReference type="EMBL" id="UINC01136076">
    <property type="protein sequence ID" value="SVD20611.1"/>
    <property type="molecule type" value="Genomic_DNA"/>
</dbReference>
<organism evidence="1">
    <name type="scientific">marine metagenome</name>
    <dbReference type="NCBI Taxonomy" id="408172"/>
    <lineage>
        <taxon>unclassified sequences</taxon>
        <taxon>metagenomes</taxon>
        <taxon>ecological metagenomes</taxon>
    </lineage>
</organism>
<protein>
    <submittedName>
        <fullName evidence="1">Uncharacterized protein</fullName>
    </submittedName>
</protein>
<accession>A0A382TGR0</accession>
<sequence length="127" mass="13373">MSSLSSIIHLAPSGIAKPEGASVFLNLEGKKISASPMVGTKTEVKDATLIGYSDIAAVDESKVGRGWRSFDVLPGSEKVLQASGRDLNNVMAVLVVDATVLLDPPNFKAMLESPDMSDTIGPMFGEH</sequence>
<gene>
    <name evidence="1" type="ORF">METZ01_LOCUS373465</name>
</gene>
<proteinExistence type="predicted"/>
<name>A0A382TGR0_9ZZZZ</name>
<evidence type="ECO:0000313" key="1">
    <source>
        <dbReference type="EMBL" id="SVD20611.1"/>
    </source>
</evidence>